<evidence type="ECO:0000313" key="3">
    <source>
        <dbReference type="EMBL" id="MBC2311057.1"/>
    </source>
</evidence>
<reference evidence="4 5" key="1">
    <citation type="submission" date="2020-03" db="EMBL/GenBank/DDBJ databases">
        <title>Soil Listeria distribution.</title>
        <authorList>
            <person name="Liao J."/>
            <person name="Wiedmann M."/>
        </authorList>
    </citation>
    <scope>NUCLEOTIDE SEQUENCE [LARGE SCALE GENOMIC DNA]</scope>
    <source>
        <strain evidence="3 5">FSL L7-0039</strain>
        <strain evidence="2 4">FSL L7-0051</strain>
        <strain evidence="1 6">FSL L7-0054</strain>
    </source>
</reference>
<dbReference type="EMBL" id="JAARZS010000028">
    <property type="protein sequence ID" value="MBC2284887.1"/>
    <property type="molecule type" value="Genomic_DNA"/>
</dbReference>
<dbReference type="EMBL" id="JAASWV010000011">
    <property type="protein sequence ID" value="MBC2311057.1"/>
    <property type="molecule type" value="Genomic_DNA"/>
</dbReference>
<accession>A0A7X0ZV33</accession>
<dbReference type="RefSeq" id="WP_185629912.1">
    <property type="nucleotide sequence ID" value="NZ_JAARZS010000028.1"/>
</dbReference>
<dbReference type="EMBL" id="JAARZT010000034">
    <property type="protein sequence ID" value="MBC2294469.1"/>
    <property type="molecule type" value="Genomic_DNA"/>
</dbReference>
<dbReference type="Pfam" id="PF10898">
    <property type="entry name" value="DUF2716"/>
    <property type="match status" value="1"/>
</dbReference>
<dbReference type="Proteomes" id="UP000565628">
    <property type="component" value="Unassembled WGS sequence"/>
</dbReference>
<dbReference type="AlphaFoldDB" id="A0A7X0ZV33"/>
<dbReference type="Proteomes" id="UP000543005">
    <property type="component" value="Unassembled WGS sequence"/>
</dbReference>
<evidence type="ECO:0000313" key="6">
    <source>
        <dbReference type="Proteomes" id="UP000585696"/>
    </source>
</evidence>
<protein>
    <submittedName>
        <fullName evidence="3">DUF2716 domain-containing protein</fullName>
    </submittedName>
</protein>
<dbReference type="Proteomes" id="UP000585696">
    <property type="component" value="Unassembled WGS sequence"/>
</dbReference>
<comment type="caution">
    <text evidence="3">The sequence shown here is derived from an EMBL/GenBank/DDBJ whole genome shotgun (WGS) entry which is preliminary data.</text>
</comment>
<evidence type="ECO:0000313" key="5">
    <source>
        <dbReference type="Proteomes" id="UP000565628"/>
    </source>
</evidence>
<organism evidence="3 5">
    <name type="scientific">Listeria booriae</name>
    <dbReference type="NCBI Taxonomy" id="1552123"/>
    <lineage>
        <taxon>Bacteria</taxon>
        <taxon>Bacillati</taxon>
        <taxon>Bacillota</taxon>
        <taxon>Bacilli</taxon>
        <taxon>Bacillales</taxon>
        <taxon>Listeriaceae</taxon>
        <taxon>Listeria</taxon>
    </lineage>
</organism>
<evidence type="ECO:0000313" key="1">
    <source>
        <dbReference type="EMBL" id="MBC2284887.1"/>
    </source>
</evidence>
<evidence type="ECO:0000313" key="4">
    <source>
        <dbReference type="Proteomes" id="UP000543005"/>
    </source>
</evidence>
<sequence length="171" mass="20380">MAWRELEKSEGNVWTKFNELYRFHPSSGMNNEIIPKKAPTLYREYHVKVNMIAYTFNENEDLTPTYTAAEKQVREAFKEIFGDFAYALDWQHTCYEFNPNEAYPQNEFGEWLVPFFPDGDYHFFLDKSMQAGWLGHPWRRTITIIGARAIKIVEESDLIFWSMACREYLMC</sequence>
<evidence type="ECO:0000313" key="2">
    <source>
        <dbReference type="EMBL" id="MBC2294469.1"/>
    </source>
</evidence>
<gene>
    <name evidence="1" type="ORF">HCB69_10900</name>
    <name evidence="2" type="ORF">HCC36_14610</name>
    <name evidence="3" type="ORF">HCJ81_09145</name>
</gene>
<proteinExistence type="predicted"/>
<name>A0A7X0ZV33_9LIST</name>
<dbReference type="InterPro" id="IPR020323">
    <property type="entry name" value="DUF2716"/>
</dbReference>